<comment type="caution">
    <text evidence="1">The sequence shown here is derived from an EMBL/GenBank/DDBJ whole genome shotgun (WGS) entry which is preliminary data.</text>
</comment>
<keyword evidence="2" id="KW-1185">Reference proteome</keyword>
<proteinExistence type="predicted"/>
<sequence>MNKINLTEQPDNHKPVDLKQNNSPVIIFRFSSRSSGCKPKRRLAEPVALFVTEAP</sequence>
<reference evidence="1 2" key="1">
    <citation type="submission" date="2009-07" db="EMBL/GenBank/DDBJ databases">
        <authorList>
            <person name="Madupu R."/>
            <person name="Durkin A.S."/>
            <person name="Torralba M."/>
            <person name="Methe B."/>
            <person name="Sutton G.G."/>
            <person name="Strausberg R.L."/>
            <person name="Nelson K.E."/>
        </authorList>
    </citation>
    <scope>NUCLEOTIDE SEQUENCE [LARGE SCALE GENOMIC DNA]</scope>
    <source>
        <strain evidence="1 2">SK82</strain>
    </source>
</reference>
<accession>A0ABM9YMH9</accession>
<organism evidence="1 2">
    <name type="scientific">Acinetobacter radioresistens SK82</name>
    <dbReference type="NCBI Taxonomy" id="596318"/>
    <lineage>
        <taxon>Bacteria</taxon>
        <taxon>Pseudomonadati</taxon>
        <taxon>Pseudomonadota</taxon>
        <taxon>Gammaproteobacteria</taxon>
        <taxon>Moraxellales</taxon>
        <taxon>Moraxellaceae</taxon>
        <taxon>Acinetobacter</taxon>
    </lineage>
</organism>
<dbReference type="EMBL" id="ACVR01000051">
    <property type="protein sequence ID" value="EET82089.1"/>
    <property type="molecule type" value="Genomic_DNA"/>
</dbReference>
<protein>
    <submittedName>
        <fullName evidence="1">Uncharacterized protein</fullName>
    </submittedName>
</protein>
<dbReference type="Proteomes" id="UP000018419">
    <property type="component" value="Unassembled WGS sequence"/>
</dbReference>
<name>A0ABM9YMH9_ACIRA</name>
<evidence type="ECO:0000313" key="1">
    <source>
        <dbReference type="EMBL" id="EET82089.1"/>
    </source>
</evidence>
<evidence type="ECO:0000313" key="2">
    <source>
        <dbReference type="Proteomes" id="UP000018419"/>
    </source>
</evidence>
<gene>
    <name evidence="1" type="ORF">ACIRA0001_0883</name>
</gene>